<dbReference type="STRING" id="1742972.COMA1_11696"/>
<evidence type="ECO:0000313" key="1">
    <source>
        <dbReference type="EMBL" id="CUS34420.1"/>
    </source>
</evidence>
<accession>A0A0S4LER7</accession>
<gene>
    <name evidence="1" type="ORF">COMA1_11696</name>
</gene>
<reference evidence="1 2" key="1">
    <citation type="submission" date="2015-10" db="EMBL/GenBank/DDBJ databases">
        <authorList>
            <person name="Gilbert D.G."/>
        </authorList>
    </citation>
    <scope>NUCLEOTIDE SEQUENCE [LARGE SCALE GENOMIC DNA]</scope>
    <source>
        <strain evidence="1">COMA1</strain>
    </source>
</reference>
<dbReference type="EMBL" id="CZQA01000001">
    <property type="protein sequence ID" value="CUS34420.1"/>
    <property type="molecule type" value="Genomic_DNA"/>
</dbReference>
<organism evidence="1 2">
    <name type="scientific">Candidatus Nitrospira nitrosa</name>
    <dbReference type="NCBI Taxonomy" id="1742972"/>
    <lineage>
        <taxon>Bacteria</taxon>
        <taxon>Pseudomonadati</taxon>
        <taxon>Nitrospirota</taxon>
        <taxon>Nitrospiria</taxon>
        <taxon>Nitrospirales</taxon>
        <taxon>Nitrospiraceae</taxon>
        <taxon>Nitrospira</taxon>
    </lineage>
</organism>
<dbReference type="Proteomes" id="UP000199032">
    <property type="component" value="Unassembled WGS sequence"/>
</dbReference>
<name>A0A0S4LER7_9BACT</name>
<keyword evidence="2" id="KW-1185">Reference proteome</keyword>
<dbReference type="OrthoDB" id="9797587at2"/>
<dbReference type="RefSeq" id="WP_090746361.1">
    <property type="nucleotide sequence ID" value="NZ_CZQA01000001.1"/>
</dbReference>
<sequence>MADSPLTEAIMTQVIRSGAFLQQCWSVHPLCVTVKRVTEENAVVLLCSSCKSAHYLNIATVTAIASSAQQAAVEVASRDEPPGEDYLKACVTAHAASLTLREMDVFQDLVRLRCADCRRLYDVTVSVFETRQK</sequence>
<protein>
    <submittedName>
        <fullName evidence="1">Uncharacterized protein</fullName>
    </submittedName>
</protein>
<evidence type="ECO:0000313" key="2">
    <source>
        <dbReference type="Proteomes" id="UP000199032"/>
    </source>
</evidence>
<proteinExistence type="predicted"/>
<dbReference type="AlphaFoldDB" id="A0A0S4LER7"/>